<dbReference type="RefSeq" id="WP_059139320.1">
    <property type="nucleotide sequence ID" value="NZ_LMBR01000199.1"/>
</dbReference>
<proteinExistence type="predicted"/>
<accession>A0A101J8A4</accession>
<keyword evidence="3" id="KW-1185">Reference proteome</keyword>
<organism evidence="2 3">
    <name type="scientific">Chlorobium limicola</name>
    <dbReference type="NCBI Taxonomy" id="1092"/>
    <lineage>
        <taxon>Bacteria</taxon>
        <taxon>Pseudomonadati</taxon>
        <taxon>Chlorobiota</taxon>
        <taxon>Chlorobiia</taxon>
        <taxon>Chlorobiales</taxon>
        <taxon>Chlorobiaceae</taxon>
        <taxon>Chlorobium/Pelodictyon group</taxon>
        <taxon>Chlorobium</taxon>
    </lineage>
</organism>
<evidence type="ECO:0000259" key="1">
    <source>
        <dbReference type="Pfam" id="PF07862"/>
    </source>
</evidence>
<evidence type="ECO:0000313" key="2">
    <source>
        <dbReference type="EMBL" id="KUL22038.1"/>
    </source>
</evidence>
<dbReference type="AlphaFoldDB" id="A0A101J8A4"/>
<dbReference type="EMBL" id="LMBR01000199">
    <property type="protein sequence ID" value="KUL22038.1"/>
    <property type="molecule type" value="Genomic_DNA"/>
</dbReference>
<name>A0A101J8A4_CHLLI</name>
<dbReference type="OrthoDB" id="595228at2"/>
<dbReference type="InterPro" id="IPR012903">
    <property type="entry name" value="Nif11"/>
</dbReference>
<sequence>MSIESARQFLVQLTEEEAFRDNLVRQLAEKRRELVSAAGYDFTEEELEAAKSVLPPGALGHVAGWFCDVENDKTVMRGRRCGGGLWH</sequence>
<dbReference type="Proteomes" id="UP000053937">
    <property type="component" value="Unassembled WGS sequence"/>
</dbReference>
<dbReference type="InterPro" id="IPR022516">
    <property type="entry name" value="CHP03798_Ocin"/>
</dbReference>
<dbReference type="Pfam" id="PF07862">
    <property type="entry name" value="Nif11"/>
    <property type="match status" value="1"/>
</dbReference>
<reference evidence="2 3" key="1">
    <citation type="submission" date="2015-10" db="EMBL/GenBank/DDBJ databases">
        <title>Draft Genome Sequence of Chlorobium limicola strain Frasassi Growing under Artificial Lighting in the Frasassi Cave System.</title>
        <authorList>
            <person name="Mansor M."/>
            <person name="Macalady J."/>
        </authorList>
    </citation>
    <scope>NUCLEOTIDE SEQUENCE [LARGE SCALE GENOMIC DNA]</scope>
    <source>
        <strain evidence="2 3">Frasassi</strain>
    </source>
</reference>
<gene>
    <name evidence="2" type="ORF">ASB62_07675</name>
</gene>
<dbReference type="NCBIfam" id="TIGR03798">
    <property type="entry name" value="leader_Nif11"/>
    <property type="match status" value="1"/>
</dbReference>
<protein>
    <submittedName>
        <fullName evidence="2">Nif11-like leader peptide family natural product</fullName>
    </submittedName>
</protein>
<comment type="caution">
    <text evidence="2">The sequence shown here is derived from an EMBL/GenBank/DDBJ whole genome shotgun (WGS) entry which is preliminary data.</text>
</comment>
<feature type="domain" description="Nif11" evidence="1">
    <location>
        <begin position="1"/>
        <end position="47"/>
    </location>
</feature>
<evidence type="ECO:0000313" key="3">
    <source>
        <dbReference type="Proteomes" id="UP000053937"/>
    </source>
</evidence>